<evidence type="ECO:0000313" key="2">
    <source>
        <dbReference type="EMBL" id="OWT61877.1"/>
    </source>
</evidence>
<feature type="transmembrane region" description="Helical" evidence="1">
    <location>
        <begin position="24"/>
        <end position="43"/>
    </location>
</feature>
<proteinExistence type="predicted"/>
<evidence type="ECO:0000313" key="3">
    <source>
        <dbReference type="Proteomes" id="UP000214603"/>
    </source>
</evidence>
<evidence type="ECO:0000256" key="1">
    <source>
        <dbReference type="SAM" id="Phobius"/>
    </source>
</evidence>
<accession>A0A225MKG9</accession>
<gene>
    <name evidence="2" type="ORF">CEY11_08575</name>
</gene>
<name>A0A225MKG9_9BURK</name>
<organism evidence="2 3">
    <name type="scientific">Candidimonas nitroreducens</name>
    <dbReference type="NCBI Taxonomy" id="683354"/>
    <lineage>
        <taxon>Bacteria</taxon>
        <taxon>Pseudomonadati</taxon>
        <taxon>Pseudomonadota</taxon>
        <taxon>Betaproteobacteria</taxon>
        <taxon>Burkholderiales</taxon>
        <taxon>Alcaligenaceae</taxon>
        <taxon>Candidimonas</taxon>
    </lineage>
</organism>
<keyword evidence="1" id="KW-1133">Transmembrane helix</keyword>
<dbReference type="Proteomes" id="UP000214603">
    <property type="component" value="Unassembled WGS sequence"/>
</dbReference>
<sequence length="127" mass="13723">MHEGFRESHKIETYKSMITLSVEVFRALILLNGAAAAGIVAAMDKLSRLLAPHTLRHSLTAFLLGLIFAMLATLGGWFTQNTLHNENIAAIARGKHLRWVQAVVLLCVASIVAFSAGGLIAVFGIQQ</sequence>
<feature type="transmembrane region" description="Helical" evidence="1">
    <location>
        <begin position="99"/>
        <end position="125"/>
    </location>
</feature>
<keyword evidence="1" id="KW-0812">Transmembrane</keyword>
<dbReference type="EMBL" id="NJIH01000004">
    <property type="protein sequence ID" value="OWT61877.1"/>
    <property type="molecule type" value="Genomic_DNA"/>
</dbReference>
<keyword evidence="1" id="KW-0472">Membrane</keyword>
<dbReference type="AlphaFoldDB" id="A0A225MKG9"/>
<keyword evidence="3" id="KW-1185">Reference proteome</keyword>
<feature type="transmembrane region" description="Helical" evidence="1">
    <location>
        <begin position="55"/>
        <end position="79"/>
    </location>
</feature>
<protein>
    <recommendedName>
        <fullName evidence="4">DUF202 domain-containing protein</fullName>
    </recommendedName>
</protein>
<dbReference type="OrthoDB" id="9156526at2"/>
<comment type="caution">
    <text evidence="2">The sequence shown here is derived from an EMBL/GenBank/DDBJ whole genome shotgun (WGS) entry which is preliminary data.</text>
</comment>
<evidence type="ECO:0008006" key="4">
    <source>
        <dbReference type="Google" id="ProtNLM"/>
    </source>
</evidence>
<reference evidence="3" key="1">
    <citation type="submission" date="2017-06" db="EMBL/GenBank/DDBJ databases">
        <title>Herbaspirillum phytohormonus sp. nov., isolated from the root nodule of Robinia pseudoacacia in lead-zinc mine.</title>
        <authorList>
            <person name="Fan M."/>
            <person name="Lin Y."/>
        </authorList>
    </citation>
    <scope>NUCLEOTIDE SEQUENCE [LARGE SCALE GENOMIC DNA]</scope>
    <source>
        <strain evidence="3">SC-089</strain>
    </source>
</reference>
<dbReference type="RefSeq" id="WP_088602963.1">
    <property type="nucleotide sequence ID" value="NZ_NJIH01000004.1"/>
</dbReference>